<feature type="transmembrane region" description="Helical" evidence="2">
    <location>
        <begin position="288"/>
        <end position="305"/>
    </location>
</feature>
<feature type="transmembrane region" description="Helical" evidence="2">
    <location>
        <begin position="310"/>
        <end position="326"/>
    </location>
</feature>
<feature type="region of interest" description="Disordered" evidence="1">
    <location>
        <begin position="50"/>
        <end position="91"/>
    </location>
</feature>
<dbReference type="InterPro" id="IPR014600">
    <property type="entry name" value="UCP035905_mem"/>
</dbReference>
<proteinExistence type="predicted"/>
<feature type="transmembrane region" description="Helical" evidence="2">
    <location>
        <begin position="338"/>
        <end position="357"/>
    </location>
</feature>
<evidence type="ECO:0000313" key="3">
    <source>
        <dbReference type="EMBL" id="GAA0694644.1"/>
    </source>
</evidence>
<dbReference type="PIRSF" id="PIRSF035905">
    <property type="entry name" value="UCP035905_mp"/>
    <property type="match status" value="1"/>
</dbReference>
<feature type="transmembrane region" description="Helical" evidence="2">
    <location>
        <begin position="211"/>
        <end position="231"/>
    </location>
</feature>
<feature type="region of interest" description="Disordered" evidence="1">
    <location>
        <begin position="114"/>
        <end position="135"/>
    </location>
</feature>
<feature type="transmembrane region" description="Helical" evidence="2">
    <location>
        <begin position="634"/>
        <end position="653"/>
    </location>
</feature>
<feature type="compositionally biased region" description="Low complexity" evidence="1">
    <location>
        <begin position="54"/>
        <end position="63"/>
    </location>
</feature>
<feature type="transmembrane region" description="Helical" evidence="2">
    <location>
        <begin position="794"/>
        <end position="813"/>
    </location>
</feature>
<feature type="transmembrane region" description="Helical" evidence="2">
    <location>
        <begin position="878"/>
        <end position="899"/>
    </location>
</feature>
<dbReference type="Pfam" id="PF10101">
    <property type="entry name" value="DUF2339"/>
    <property type="match status" value="1"/>
</dbReference>
<feature type="transmembrane region" description="Helical" evidence="2">
    <location>
        <begin position="522"/>
        <end position="539"/>
    </location>
</feature>
<feature type="transmembrane region" description="Helical" evidence="2">
    <location>
        <begin position="378"/>
        <end position="399"/>
    </location>
</feature>
<evidence type="ECO:0000313" key="4">
    <source>
        <dbReference type="Proteomes" id="UP001499915"/>
    </source>
</evidence>
<dbReference type="PANTHER" id="PTHR38434">
    <property type="entry name" value="BLL2549 PROTEIN"/>
    <property type="match status" value="1"/>
</dbReference>
<organism evidence="3 4">
    <name type="scientific">Marinobacterium maritimum</name>
    <dbReference type="NCBI Taxonomy" id="500162"/>
    <lineage>
        <taxon>Bacteria</taxon>
        <taxon>Pseudomonadati</taxon>
        <taxon>Pseudomonadota</taxon>
        <taxon>Gammaproteobacteria</taxon>
        <taxon>Oceanospirillales</taxon>
        <taxon>Oceanospirillaceae</taxon>
        <taxon>Marinobacterium</taxon>
    </lineage>
</organism>
<feature type="transmembrane region" description="Helical" evidence="2">
    <location>
        <begin position="607"/>
        <end position="628"/>
    </location>
</feature>
<feature type="transmembrane region" description="Helical" evidence="2">
    <location>
        <begin position="762"/>
        <end position="782"/>
    </location>
</feature>
<feature type="transmembrane region" description="Helical" evidence="2">
    <location>
        <begin position="665"/>
        <end position="683"/>
    </location>
</feature>
<evidence type="ECO:0000256" key="2">
    <source>
        <dbReference type="SAM" id="Phobius"/>
    </source>
</evidence>
<dbReference type="InterPro" id="IPR019286">
    <property type="entry name" value="DUF2339_TM"/>
</dbReference>
<feature type="transmembrane region" description="Helical" evidence="2">
    <location>
        <begin position="695"/>
        <end position="714"/>
    </location>
</feature>
<feature type="transmembrane region" description="Helical" evidence="2">
    <location>
        <begin position="405"/>
        <end position="422"/>
    </location>
</feature>
<feature type="transmembrane region" description="Helical" evidence="2">
    <location>
        <begin position="153"/>
        <end position="173"/>
    </location>
</feature>
<feature type="transmembrane region" description="Helical" evidence="2">
    <location>
        <begin position="853"/>
        <end position="872"/>
    </location>
</feature>
<feature type="transmembrane region" description="Helical" evidence="2">
    <location>
        <begin position="574"/>
        <end position="595"/>
    </location>
</feature>
<feature type="transmembrane region" description="Helical" evidence="2">
    <location>
        <begin position="494"/>
        <end position="516"/>
    </location>
</feature>
<feature type="transmembrane region" description="Helical" evidence="2">
    <location>
        <begin position="463"/>
        <end position="487"/>
    </location>
</feature>
<protein>
    <submittedName>
        <fullName evidence="3">DUF2339 domain-containing protein</fullName>
    </submittedName>
</protein>
<keyword evidence="2" id="KW-0472">Membrane</keyword>
<feature type="transmembrane region" description="Helical" evidence="2">
    <location>
        <begin position="263"/>
        <end position="282"/>
    </location>
</feature>
<feature type="transmembrane region" description="Helical" evidence="2">
    <location>
        <begin position="237"/>
        <end position="256"/>
    </location>
</feature>
<evidence type="ECO:0000256" key="1">
    <source>
        <dbReference type="SAM" id="MobiDB-lite"/>
    </source>
</evidence>
<feature type="transmembrane region" description="Helical" evidence="2">
    <location>
        <begin position="828"/>
        <end position="846"/>
    </location>
</feature>
<feature type="transmembrane region" description="Helical" evidence="2">
    <location>
        <begin position="185"/>
        <end position="202"/>
    </location>
</feature>
<comment type="caution">
    <text evidence="3">The sequence shown here is derived from an EMBL/GenBank/DDBJ whole genome shotgun (WGS) entry which is preliminary data.</text>
</comment>
<dbReference type="PANTHER" id="PTHR38434:SF1">
    <property type="entry name" value="BLL2549 PROTEIN"/>
    <property type="match status" value="1"/>
</dbReference>
<dbReference type="Proteomes" id="UP001499915">
    <property type="component" value="Unassembled WGS sequence"/>
</dbReference>
<keyword evidence="4" id="KW-1185">Reference proteome</keyword>
<name>A0ABP3TCD8_9GAMM</name>
<feature type="transmembrane region" description="Helical" evidence="2">
    <location>
        <begin position="6"/>
        <end position="27"/>
    </location>
</feature>
<keyword evidence="2" id="KW-1133">Transmembrane helix</keyword>
<sequence length="920" mass="100832">MDELWLLLVALPLFLFFGACVGIRAWVVTRHLREHITQLQARVYELEQRPSQSAADRATAATAVPGPQDQATAQAEPKTEPPVAASPDRAPEATIPEAEIPERAAADAAWGVEPEPVEPSMTEQAPPAYQPPPVTREPAGFFDRLTANLKANWMIWLGGICVGLAGVFMVHYSIEQGLLGPEARVILSLIAGVGLHGVAEWLRRSRGQHDVFAALAGGASIILYAALFAAFKLLTGISPGLIFAAMALVSFATLALALRHGPVLAALGMLGGYLVPILVSTGSGQIELALVYIGILTLFSLWLLAYVERLWLWLGVIIGSLAWWVLSLGTHPADGVRSLYLLALAYMFLVVPGYDWLLQRRDEPAEHWLQLLKQVRAARHWPAIPTLLLIVLAQGYTLAVETVSASGYPTLLLLPALLLLAASRRPILNPLPALMLVATALAVVMPMLSYLGDQLLFTPPDAVTQAALVSRFVMLTILYTAGAAWLLQRRVEYPGFWVGLGCFTPLLMLALGYYLFTAFTADWAWGGAALILGLVYLALSKMALQHTDSRLSSDLVRALLISSAHLGLSLAAVIWLMDATLTLAFALQLITLSLLQQRYQLQLLPWVIRLVLAVVICRLTFNPWLLTYDSGSHWSLWTYGGATLCAFAGAWILRQNRKMTAWLQGAGAHLLVLTLAAEVRYWLYDGDIFRHEYSFLEASLNTLIWGTAGCVYLWRARLSEYLKRFYQVIATLHLLAATGNYLLLVVLWYNPLWHATEISPTPLWNLLLLSYGLPSLLLLVLWRLLPGVLGRRAAMLAGLNWLLFISLEIRHLWQGELSLANPTPDGELYTYSAVWLVIASGALLGGNWLQQASLYRGGMALLLVVVAKLFLVDMSDLTGLWRVASFMGLGLALLALAWLHQRFTPKNGRAPAENSGAATG</sequence>
<feature type="transmembrane region" description="Helical" evidence="2">
    <location>
        <begin position="726"/>
        <end position="750"/>
    </location>
</feature>
<dbReference type="EMBL" id="BAAAET010000003">
    <property type="protein sequence ID" value="GAA0694644.1"/>
    <property type="molecule type" value="Genomic_DNA"/>
</dbReference>
<reference evidence="4" key="1">
    <citation type="journal article" date="2019" name="Int. J. Syst. Evol. Microbiol.">
        <title>The Global Catalogue of Microorganisms (GCM) 10K type strain sequencing project: providing services to taxonomists for standard genome sequencing and annotation.</title>
        <authorList>
            <consortium name="The Broad Institute Genomics Platform"/>
            <consortium name="The Broad Institute Genome Sequencing Center for Infectious Disease"/>
            <person name="Wu L."/>
            <person name="Ma J."/>
        </authorList>
    </citation>
    <scope>NUCLEOTIDE SEQUENCE [LARGE SCALE GENOMIC DNA]</scope>
    <source>
        <strain evidence="4">JCM 15134</strain>
    </source>
</reference>
<feature type="transmembrane region" description="Helical" evidence="2">
    <location>
        <begin position="551"/>
        <end position="568"/>
    </location>
</feature>
<feature type="transmembrane region" description="Helical" evidence="2">
    <location>
        <begin position="434"/>
        <end position="451"/>
    </location>
</feature>
<accession>A0ABP3TCD8</accession>
<dbReference type="RefSeq" id="WP_343806002.1">
    <property type="nucleotide sequence ID" value="NZ_BAAAET010000003.1"/>
</dbReference>
<gene>
    <name evidence="3" type="ORF">GCM10009104_22680</name>
</gene>
<keyword evidence="2" id="KW-0812">Transmembrane</keyword>